<dbReference type="InterPro" id="IPR036322">
    <property type="entry name" value="WD40_repeat_dom_sf"/>
</dbReference>
<keyword evidence="3" id="KW-0677">Repeat</keyword>
<comment type="caution">
    <text evidence="6">The sequence shown here is derived from an EMBL/GenBank/DDBJ whole genome shotgun (WGS) entry which is preliminary data.</text>
</comment>
<evidence type="ECO:0000313" key="7">
    <source>
        <dbReference type="Proteomes" id="UP001152087"/>
    </source>
</evidence>
<dbReference type="OrthoDB" id="1667587at2759"/>
<dbReference type="Gene3D" id="2.130.10.10">
    <property type="entry name" value="YVTN repeat-like/Quinoprotein amine dehydrogenase"/>
    <property type="match status" value="1"/>
</dbReference>
<reference evidence="6" key="1">
    <citation type="submission" date="2022-09" db="EMBL/GenBank/DDBJ databases">
        <title>Fusarium specimens isolated from Avocado Roots.</title>
        <authorList>
            <person name="Stajich J."/>
            <person name="Roper C."/>
            <person name="Heimlech-Rivalta G."/>
        </authorList>
    </citation>
    <scope>NUCLEOTIDE SEQUENCE</scope>
    <source>
        <strain evidence="6">A02</strain>
    </source>
</reference>
<evidence type="ECO:0000313" key="6">
    <source>
        <dbReference type="EMBL" id="KAJ4189137.1"/>
    </source>
</evidence>
<feature type="compositionally biased region" description="Low complexity" evidence="5">
    <location>
        <begin position="265"/>
        <end position="277"/>
    </location>
</feature>
<dbReference type="PANTHER" id="PTHR11227">
    <property type="entry name" value="WD-REPEAT PROTEIN INTERACTING WITH PHOSPHOINOSIDES WIPI -RELATED"/>
    <property type="match status" value="1"/>
</dbReference>
<gene>
    <name evidence="6" type="primary">ATG18</name>
    <name evidence="6" type="ORF">NW755_005958</name>
</gene>
<accession>A0A9W8V026</accession>
<dbReference type="Pfam" id="PF21032">
    <property type="entry name" value="PROPPIN"/>
    <property type="match status" value="2"/>
</dbReference>
<evidence type="ECO:0000256" key="1">
    <source>
        <dbReference type="ARBA" id="ARBA00004148"/>
    </source>
</evidence>
<keyword evidence="2" id="KW-0853">WD repeat</keyword>
<dbReference type="InterPro" id="IPR015943">
    <property type="entry name" value="WD40/YVTN_repeat-like_dom_sf"/>
</dbReference>
<dbReference type="EMBL" id="JAOQAV010000013">
    <property type="protein sequence ID" value="KAJ4189137.1"/>
    <property type="molecule type" value="Genomic_DNA"/>
</dbReference>
<dbReference type="InterPro" id="IPR001680">
    <property type="entry name" value="WD40_rpt"/>
</dbReference>
<feature type="compositionally biased region" description="Basic and acidic residues" evidence="5">
    <location>
        <begin position="285"/>
        <end position="296"/>
    </location>
</feature>
<dbReference type="GO" id="GO:0005774">
    <property type="term" value="C:vacuolar membrane"/>
    <property type="evidence" value="ECO:0007669"/>
    <property type="project" value="UniProtKB-SubCell"/>
</dbReference>
<comment type="similarity">
    <text evidence="4">Belongs to the WD repeat PROPPIN family.</text>
</comment>
<name>A0A9W8V026_9HYPO</name>
<dbReference type="Proteomes" id="UP001152087">
    <property type="component" value="Unassembled WGS sequence"/>
</dbReference>
<evidence type="ECO:0000256" key="4">
    <source>
        <dbReference type="ARBA" id="ARBA00025740"/>
    </source>
</evidence>
<organism evidence="6 7">
    <name type="scientific">Fusarium falciforme</name>
    <dbReference type="NCBI Taxonomy" id="195108"/>
    <lineage>
        <taxon>Eukaryota</taxon>
        <taxon>Fungi</taxon>
        <taxon>Dikarya</taxon>
        <taxon>Ascomycota</taxon>
        <taxon>Pezizomycotina</taxon>
        <taxon>Sordariomycetes</taxon>
        <taxon>Hypocreomycetidae</taxon>
        <taxon>Hypocreales</taxon>
        <taxon>Nectriaceae</taxon>
        <taxon>Fusarium</taxon>
        <taxon>Fusarium solani species complex</taxon>
    </lineage>
</organism>
<dbReference type="AlphaFoldDB" id="A0A9W8V026"/>
<keyword evidence="7" id="KW-1185">Reference proteome</keyword>
<proteinExistence type="inferred from homology"/>
<dbReference type="SMART" id="SM00320">
    <property type="entry name" value="WD40"/>
    <property type="match status" value="2"/>
</dbReference>
<evidence type="ECO:0000256" key="2">
    <source>
        <dbReference type="ARBA" id="ARBA00022574"/>
    </source>
</evidence>
<feature type="region of interest" description="Disordered" evidence="5">
    <location>
        <begin position="264"/>
        <end position="344"/>
    </location>
</feature>
<sequence>MANPVLNFITFNQDHSCLAVGTSKGFRIYHTDPFSRIFSSDENNISIIEMLFSTSLVALVLSPRHLIIQNTKRASVICELTFPSAVLAVRLNRKRLAVVLEEEIYLYDISNMSLLHTIATSPNPTAICALSPSSENCFIAYPLPKPREDPDARRPAHAPPQSTYVSPTSGEVLVFDTVALKAVNVIEAHRSPLCSICLNNEGTLLATASETGTIIRVFSVPKGQKLYQFRRGTYPSTIYSMSFNLSSTLLCVSSTSDTIHIFRLGAPPGNTTPAGAPIEPLGSQRQDRWSRARSYDDPESPGNSTADSSKNESADLIGPGNNGSGSSNSGHRRQSGSFSSMLRRSSQIMGRGVAGVMGSYLPQSVTEMWEPLRDFAYIKIPKSTVSQGPTRVMPAGPLRSVVAMSSSSPQVMVVTSDGGFYVYNIDMEHGGEGYLVKQFSVLDDDNRDER</sequence>
<comment type="subcellular location">
    <subcellularLocation>
        <location evidence="1">Vacuole membrane</location>
        <topology evidence="1">Peripheral membrane protein</topology>
    </subcellularLocation>
</comment>
<evidence type="ECO:0000256" key="5">
    <source>
        <dbReference type="SAM" id="MobiDB-lite"/>
    </source>
</evidence>
<dbReference type="SUPFAM" id="SSF50978">
    <property type="entry name" value="WD40 repeat-like"/>
    <property type="match status" value="1"/>
</dbReference>
<dbReference type="InterPro" id="IPR048720">
    <property type="entry name" value="PROPPIN"/>
</dbReference>
<protein>
    <submittedName>
        <fullName evidence="6">Autophagy protein</fullName>
    </submittedName>
</protein>
<feature type="compositionally biased region" description="Low complexity" evidence="5">
    <location>
        <begin position="324"/>
        <end position="344"/>
    </location>
</feature>
<evidence type="ECO:0000256" key="3">
    <source>
        <dbReference type="ARBA" id="ARBA00022737"/>
    </source>
</evidence>